<gene>
    <name evidence="1" type="ordered locus">At5g02000</name>
    <name evidence="2" type="ordered locus">AXX17_At5g01090</name>
</gene>
<protein>
    <submittedName>
        <fullName evidence="2">Uncharacterized protein</fullName>
    </submittedName>
</protein>
<reference evidence="3" key="1">
    <citation type="journal article" date="2016" name="Proc. Natl. Acad. Sci. U.S.A.">
        <title>Chromosome-level assembly of Arabidopsis thaliana Ler reveals the extent of translocation and inversion polymorphisms.</title>
        <authorList>
            <person name="Zapata L."/>
            <person name="Ding J."/>
            <person name="Willing E.M."/>
            <person name="Hartwig B."/>
            <person name="Bezdan D."/>
            <person name="Jiao W.B."/>
            <person name="Patel V."/>
            <person name="Velikkakam James G."/>
            <person name="Koornneef M."/>
            <person name="Ossowski S."/>
            <person name="Schneeberger K."/>
        </authorList>
    </citation>
    <scope>NUCLEOTIDE SEQUENCE [LARGE SCALE GENOMIC DNA]</scope>
    <source>
        <strain evidence="3">cv. Landsberg erecta</strain>
    </source>
</reference>
<dbReference type="GeneID" id="831865"/>
<sequence>MENEVGWMNEASKDSSNNGESFIEIQINKAVRTTGLSISSSPSPENEMQTTTAIFSSATSCFSAYSSVTRLMMKVGCLSIVGVIREKVNVGERWVLQVIQRRRNKSPLRYYYEGSMSNNKDEALTDDSLKAAIAYCNASSLSPLQT</sequence>
<dbReference type="Araport" id="AT5G02000"/>
<dbReference type="ExpressionAtlas" id="A0A178U976">
    <property type="expression patterns" value="baseline and differential"/>
</dbReference>
<name>A0A178U976_ARATH</name>
<dbReference type="SMR" id="A0A178U976"/>
<comment type="caution">
    <text evidence="2">The sequence shown here is derived from an EMBL/GenBank/DDBJ whole genome shotgun (WGS) entry which is preliminary data.</text>
</comment>
<evidence type="ECO:0000313" key="3">
    <source>
        <dbReference type="Proteomes" id="UP000078284"/>
    </source>
</evidence>
<dbReference type="Proteomes" id="UP000078284">
    <property type="component" value="Chromosome 5"/>
</dbReference>
<evidence type="ECO:0000313" key="1">
    <source>
        <dbReference type="Araport" id="AT5G02000"/>
    </source>
</evidence>
<organism evidence="2 3">
    <name type="scientific">Arabidopsis thaliana</name>
    <name type="common">Mouse-ear cress</name>
    <dbReference type="NCBI Taxonomy" id="3702"/>
    <lineage>
        <taxon>Eukaryota</taxon>
        <taxon>Viridiplantae</taxon>
        <taxon>Streptophyta</taxon>
        <taxon>Embryophyta</taxon>
        <taxon>Tracheophyta</taxon>
        <taxon>Spermatophyta</taxon>
        <taxon>Magnoliopsida</taxon>
        <taxon>eudicotyledons</taxon>
        <taxon>Gunneridae</taxon>
        <taxon>Pentapetalae</taxon>
        <taxon>rosids</taxon>
        <taxon>malvids</taxon>
        <taxon>Brassicales</taxon>
        <taxon>Brassicaceae</taxon>
        <taxon>Camelineae</taxon>
        <taxon>Arabidopsis</taxon>
    </lineage>
</organism>
<dbReference type="OMA" id="SLHYYCE"/>
<dbReference type="KEGG" id="ath:AT5G02000"/>
<evidence type="ECO:0000313" key="2">
    <source>
        <dbReference type="EMBL" id="OAO89672.1"/>
    </source>
</evidence>
<dbReference type="AlphaFoldDB" id="A0A178U976"/>
<dbReference type="EMBL" id="LUHQ01000005">
    <property type="protein sequence ID" value="OAO89672.1"/>
    <property type="molecule type" value="Genomic_DNA"/>
</dbReference>
<accession>A0A178U976</accession>
<proteinExistence type="predicted"/>